<name>W7YHN3_9BACT</name>
<comment type="similarity">
    <text evidence="2">Belongs to the peptidase S9A family.</text>
</comment>
<dbReference type="SUPFAM" id="SSF53474">
    <property type="entry name" value="alpha/beta-Hydrolases"/>
    <property type="match status" value="1"/>
</dbReference>
<evidence type="ECO:0000256" key="4">
    <source>
        <dbReference type="ARBA" id="ARBA00022670"/>
    </source>
</evidence>
<evidence type="ECO:0000256" key="8">
    <source>
        <dbReference type="ARBA" id="ARBA00081187"/>
    </source>
</evidence>
<dbReference type="InterPro" id="IPR002470">
    <property type="entry name" value="Peptidase_S9A"/>
</dbReference>
<comment type="caution">
    <text evidence="11">The sequence shown here is derived from an EMBL/GenBank/DDBJ whole genome shotgun (WGS) entry which is preliminary data.</text>
</comment>
<dbReference type="Pfam" id="PF02897">
    <property type="entry name" value="Peptidase_S9_N"/>
    <property type="match status" value="1"/>
</dbReference>
<dbReference type="Pfam" id="PF00326">
    <property type="entry name" value="Peptidase_S9"/>
    <property type="match status" value="1"/>
</dbReference>
<keyword evidence="12" id="KW-1185">Reference proteome</keyword>
<gene>
    <name evidence="11" type="ORF">JCM21142_72666</name>
</gene>
<dbReference type="InterPro" id="IPR029058">
    <property type="entry name" value="AB_hydrolase_fold"/>
</dbReference>
<evidence type="ECO:0000256" key="2">
    <source>
        <dbReference type="ARBA" id="ARBA00005228"/>
    </source>
</evidence>
<evidence type="ECO:0000259" key="9">
    <source>
        <dbReference type="Pfam" id="PF00326"/>
    </source>
</evidence>
<evidence type="ECO:0000313" key="12">
    <source>
        <dbReference type="Proteomes" id="UP000019402"/>
    </source>
</evidence>
<keyword evidence="6" id="KW-0720">Serine protease</keyword>
<dbReference type="GO" id="GO:0006508">
    <property type="term" value="P:proteolysis"/>
    <property type="evidence" value="ECO:0007669"/>
    <property type="project" value="UniProtKB-KW"/>
</dbReference>
<evidence type="ECO:0000256" key="1">
    <source>
        <dbReference type="ARBA" id="ARBA00001070"/>
    </source>
</evidence>
<dbReference type="Gene3D" id="2.130.10.120">
    <property type="entry name" value="Prolyl oligopeptidase, N-terminal domain"/>
    <property type="match status" value="1"/>
</dbReference>
<keyword evidence="5" id="KW-0378">Hydrolase</keyword>
<dbReference type="EC" id="3.4.21.26" evidence="3"/>
<keyword evidence="4" id="KW-0645">Protease</keyword>
<dbReference type="AlphaFoldDB" id="W7YHN3"/>
<dbReference type="Proteomes" id="UP000019402">
    <property type="component" value="Unassembled WGS sequence"/>
</dbReference>
<accession>W7YHN3</accession>
<dbReference type="InterPro" id="IPR002471">
    <property type="entry name" value="Pept_S9_AS"/>
</dbReference>
<dbReference type="PRINTS" id="PR00862">
    <property type="entry name" value="PROLIGOPTASE"/>
</dbReference>
<dbReference type="InterPro" id="IPR051167">
    <property type="entry name" value="Prolyl_oligopep/macrocyclase"/>
</dbReference>
<evidence type="ECO:0000256" key="3">
    <source>
        <dbReference type="ARBA" id="ARBA00011897"/>
    </source>
</evidence>
<evidence type="ECO:0000259" key="10">
    <source>
        <dbReference type="Pfam" id="PF02897"/>
    </source>
</evidence>
<proteinExistence type="inferred from homology"/>
<organism evidence="11 12">
    <name type="scientific">Saccharicrinis fermentans DSM 9555 = JCM 21142</name>
    <dbReference type="NCBI Taxonomy" id="869213"/>
    <lineage>
        <taxon>Bacteria</taxon>
        <taxon>Pseudomonadati</taxon>
        <taxon>Bacteroidota</taxon>
        <taxon>Bacteroidia</taxon>
        <taxon>Marinilabiliales</taxon>
        <taxon>Marinilabiliaceae</taxon>
        <taxon>Saccharicrinis</taxon>
    </lineage>
</organism>
<dbReference type="GO" id="GO:0070012">
    <property type="term" value="F:oligopeptidase activity"/>
    <property type="evidence" value="ECO:0007669"/>
    <property type="project" value="TreeGrafter"/>
</dbReference>
<dbReference type="STRING" id="869213.GCA_000517085_00483"/>
<feature type="domain" description="Peptidase S9 prolyl oligopeptidase catalytic" evidence="9">
    <location>
        <begin position="379"/>
        <end position="594"/>
    </location>
</feature>
<evidence type="ECO:0000256" key="5">
    <source>
        <dbReference type="ARBA" id="ARBA00022801"/>
    </source>
</evidence>
<evidence type="ECO:0000256" key="6">
    <source>
        <dbReference type="ARBA" id="ARBA00022825"/>
    </source>
</evidence>
<comment type="function">
    <text evidence="7">Cleaves peptide bonds on the C-terminal side of prolyl residues within peptides that are up to approximately 30 amino acids long. Has an absolute requirement for an X-Pro bond in the trans configuration immediately preceding the Pro-Y scissible bond.</text>
</comment>
<protein>
    <recommendedName>
        <fullName evidence="3">prolyl oligopeptidase</fullName>
        <ecNumber evidence="3">3.4.21.26</ecNumber>
    </recommendedName>
    <alternativeName>
        <fullName evidence="8">Proline-specific endopeptidase</fullName>
    </alternativeName>
</protein>
<evidence type="ECO:0000313" key="11">
    <source>
        <dbReference type="EMBL" id="GAF03976.1"/>
    </source>
</evidence>
<comment type="catalytic activity">
    <reaction evidence="1">
        <text>Hydrolysis of Pro-|-Xaa &gt;&gt; Ala-|-Xaa in oligopeptides.</text>
        <dbReference type="EC" id="3.4.21.26"/>
    </reaction>
</comment>
<dbReference type="EMBL" id="BAMD01000034">
    <property type="protein sequence ID" value="GAF03976.1"/>
    <property type="molecule type" value="Genomic_DNA"/>
</dbReference>
<dbReference type="PANTHER" id="PTHR42881">
    <property type="entry name" value="PROLYL ENDOPEPTIDASE"/>
    <property type="match status" value="1"/>
</dbReference>
<reference evidence="11 12" key="1">
    <citation type="journal article" date="2014" name="Genome Announc.">
        <title>Draft Genome Sequence of Cytophaga fermentans JCM 21142T, a Facultative Anaerobe Isolated from Marine Mud.</title>
        <authorList>
            <person name="Starns D."/>
            <person name="Oshima K."/>
            <person name="Suda W."/>
            <person name="Iino T."/>
            <person name="Yuki M."/>
            <person name="Inoue J."/>
            <person name="Kitamura K."/>
            <person name="Iida T."/>
            <person name="Darby A."/>
            <person name="Hattori M."/>
            <person name="Ohkuma M."/>
        </authorList>
    </citation>
    <scope>NUCLEOTIDE SEQUENCE [LARGE SCALE GENOMIC DNA]</scope>
    <source>
        <strain evidence="11 12">JCM 21142</strain>
    </source>
</reference>
<dbReference type="GO" id="GO:0005829">
    <property type="term" value="C:cytosol"/>
    <property type="evidence" value="ECO:0007669"/>
    <property type="project" value="TreeGrafter"/>
</dbReference>
<feature type="domain" description="Peptidase S9A N-terminal" evidence="10">
    <location>
        <begin position="8"/>
        <end position="320"/>
    </location>
</feature>
<dbReference type="PROSITE" id="PS00708">
    <property type="entry name" value="PRO_ENDOPEP_SER"/>
    <property type="match status" value="1"/>
</dbReference>
<dbReference type="PANTHER" id="PTHR42881:SF2">
    <property type="entry name" value="PROLYL ENDOPEPTIDASE"/>
    <property type="match status" value="1"/>
</dbReference>
<dbReference type="Gene3D" id="3.40.50.1820">
    <property type="entry name" value="alpha/beta hydrolase"/>
    <property type="match status" value="1"/>
</dbReference>
<dbReference type="GO" id="GO:0004252">
    <property type="term" value="F:serine-type endopeptidase activity"/>
    <property type="evidence" value="ECO:0007669"/>
    <property type="project" value="UniProtKB-EC"/>
</dbReference>
<dbReference type="InterPro" id="IPR001375">
    <property type="entry name" value="Peptidase_S9_cat"/>
</dbReference>
<sequence length="600" mass="68041">MLKMMDFKTKSIYYYKKTTDDEEKVLIDPNKLSEDGTVSLGSFSISDDGRYLGYTISRGGSDWREIFVKDIESGKLLDDHIQWVKFSGISWFKNGFFYTRFDTPKEGDELKGENKNPKVYYHQLGDEVVNDAVIFDDPAHPDRISTCSVTDDHQYLVLYQTESTSGNALYIKDLTTESAEIVKVVDDFEHDHRILDHSDGVFLLSTNYGAPKERIVKFSLKGLNKDEWVDLIPEQKDVLSGISIVGNKIITTYMTDAHDLVKVFNINGEYLYNVDLPTIGSVDGFVGEKDDEECYFSFNSFVYPSAIYKYNVVKNTTELFWKPEIDIDFDLYETKQVFFESKDGTKVPMFIVYKKGLELDGNNPTMLYGYGGFNISLTPSFSVSRMVLLENGGVYAMVNLRGGGEYGKEWHQAGTKLQKQNVFDDCIAAAEYLIDKKYTSADKLSLMGGSNGGLLVGAVTNQRPDLFEVSIPAVGVMDMLRYHKFTIGRFWATDYGTSEDSKEMFDYLYGYSPVHNVKEGVDYPAIMVMTADHDDRVVPAHSFKYIAALQDKYKGDHPVIIRIERKAGHGAGKPTSKMIEEAADLYSFIFYHLGVEPMYK</sequence>
<dbReference type="InterPro" id="IPR023302">
    <property type="entry name" value="Pept_S9A_N"/>
</dbReference>
<dbReference type="SUPFAM" id="SSF50993">
    <property type="entry name" value="Peptidase/esterase 'gauge' domain"/>
    <property type="match status" value="1"/>
</dbReference>
<dbReference type="eggNOG" id="COG1505">
    <property type="taxonomic scope" value="Bacteria"/>
</dbReference>
<dbReference type="FunFam" id="3.40.50.1820:FF:000005">
    <property type="entry name" value="Prolyl endopeptidase"/>
    <property type="match status" value="1"/>
</dbReference>
<evidence type="ECO:0000256" key="7">
    <source>
        <dbReference type="ARBA" id="ARBA00060121"/>
    </source>
</evidence>